<dbReference type="Gene3D" id="3.40.190.10">
    <property type="entry name" value="Periplasmic binding protein-like II"/>
    <property type="match status" value="1"/>
</dbReference>
<proteinExistence type="predicted"/>
<evidence type="ECO:0008006" key="3">
    <source>
        <dbReference type="Google" id="ProtNLM"/>
    </source>
</evidence>
<reference evidence="1 2" key="1">
    <citation type="submission" date="2023-11" db="EMBL/GenBank/DDBJ databases">
        <title>Complete genome of Pseudomonas benzenivorans BA3361.</title>
        <authorList>
            <person name="Shin S.Y."/>
            <person name="Song J."/>
            <person name="Kang H."/>
        </authorList>
    </citation>
    <scope>NUCLEOTIDE SEQUENCE [LARGE SCALE GENOMIC DNA]</scope>
    <source>
        <strain evidence="1 2">HNIBRBA3361</strain>
    </source>
</reference>
<name>A0ABZ0PPV8_9PSED</name>
<gene>
    <name evidence="1" type="ORF">SBP02_10290</name>
</gene>
<organism evidence="1 2">
    <name type="scientific">Pseudomonas benzenivorans</name>
    <dbReference type="NCBI Taxonomy" id="556533"/>
    <lineage>
        <taxon>Bacteria</taxon>
        <taxon>Pseudomonadati</taxon>
        <taxon>Pseudomonadota</taxon>
        <taxon>Gammaproteobacteria</taxon>
        <taxon>Pseudomonadales</taxon>
        <taxon>Pseudomonadaceae</taxon>
        <taxon>Pseudomonas</taxon>
    </lineage>
</organism>
<evidence type="ECO:0000313" key="2">
    <source>
        <dbReference type="Proteomes" id="UP001305928"/>
    </source>
</evidence>
<keyword evidence="2" id="KW-1185">Reference proteome</keyword>
<dbReference type="SUPFAM" id="SSF53850">
    <property type="entry name" value="Periplasmic binding protein-like II"/>
    <property type="match status" value="1"/>
</dbReference>
<sequence length="45" mass="5288">MRPAPLPLTALYPPQRQLSRRVRVFVDWLVELFSRHDLLSQKLSG</sequence>
<dbReference type="EMBL" id="CP137892">
    <property type="protein sequence ID" value="WPC03192.1"/>
    <property type="molecule type" value="Genomic_DNA"/>
</dbReference>
<protein>
    <recommendedName>
        <fullName evidence="3">LysR family transcriptional regulator</fullName>
    </recommendedName>
</protein>
<dbReference type="Proteomes" id="UP001305928">
    <property type="component" value="Chromosome"/>
</dbReference>
<accession>A0ABZ0PPV8</accession>
<evidence type="ECO:0000313" key="1">
    <source>
        <dbReference type="EMBL" id="WPC03192.1"/>
    </source>
</evidence>